<dbReference type="PANTHER" id="PTHR32448">
    <property type="entry name" value="OS08G0158400 PROTEIN"/>
    <property type="match status" value="1"/>
</dbReference>
<dbReference type="Gene3D" id="3.40.462.20">
    <property type="match status" value="1"/>
</dbReference>
<dbReference type="EnsemblPlants" id="QL04p000050:mrna">
    <property type="protein sequence ID" value="QL04p000050:mrna"/>
    <property type="gene ID" value="QL04p000050"/>
</dbReference>
<dbReference type="InterPro" id="IPR036318">
    <property type="entry name" value="FAD-bd_PCMH-like_sf"/>
</dbReference>
<dbReference type="Gramene" id="QL04p000050:mrna">
    <property type="protein sequence ID" value="QL04p000050:mrna"/>
    <property type="gene ID" value="QL04p000050"/>
</dbReference>
<proteinExistence type="predicted"/>
<protein>
    <submittedName>
        <fullName evidence="2">Uncharacterized protein</fullName>
    </submittedName>
</protein>
<feature type="chain" id="PRO_5029527006" evidence="1">
    <location>
        <begin position="22"/>
        <end position="124"/>
    </location>
</feature>
<keyword evidence="3" id="KW-1185">Reference proteome</keyword>
<dbReference type="Proteomes" id="UP000594261">
    <property type="component" value="Chromosome 4"/>
</dbReference>
<dbReference type="GO" id="GO:0050660">
    <property type="term" value="F:flavin adenine dinucleotide binding"/>
    <property type="evidence" value="ECO:0007669"/>
    <property type="project" value="InterPro"/>
</dbReference>
<dbReference type="InParanoid" id="A0A7N2LB90"/>
<dbReference type="InterPro" id="IPR016169">
    <property type="entry name" value="FAD-bd_PCMH_sub2"/>
</dbReference>
<accession>A0A7N2LB90</accession>
<name>A0A7N2LB90_QUELO</name>
<organism evidence="2 3">
    <name type="scientific">Quercus lobata</name>
    <name type="common">Valley oak</name>
    <dbReference type="NCBI Taxonomy" id="97700"/>
    <lineage>
        <taxon>Eukaryota</taxon>
        <taxon>Viridiplantae</taxon>
        <taxon>Streptophyta</taxon>
        <taxon>Embryophyta</taxon>
        <taxon>Tracheophyta</taxon>
        <taxon>Spermatophyta</taxon>
        <taxon>Magnoliopsida</taxon>
        <taxon>eudicotyledons</taxon>
        <taxon>Gunneridae</taxon>
        <taxon>Pentapetalae</taxon>
        <taxon>rosids</taxon>
        <taxon>fabids</taxon>
        <taxon>Fagales</taxon>
        <taxon>Fagaceae</taxon>
        <taxon>Quercus</taxon>
    </lineage>
</organism>
<dbReference type="SUPFAM" id="SSF56176">
    <property type="entry name" value="FAD-binding/transporter-associated domain-like"/>
    <property type="match status" value="1"/>
</dbReference>
<reference evidence="2" key="2">
    <citation type="submission" date="2021-01" db="UniProtKB">
        <authorList>
            <consortium name="EnsemblPlants"/>
        </authorList>
    </citation>
    <scope>IDENTIFICATION</scope>
</reference>
<reference evidence="2 3" key="1">
    <citation type="journal article" date="2016" name="G3 (Bethesda)">
        <title>First Draft Assembly and Annotation of the Genome of a California Endemic Oak Quercus lobata Nee (Fagaceae).</title>
        <authorList>
            <person name="Sork V.L."/>
            <person name="Fitz-Gibbon S.T."/>
            <person name="Puiu D."/>
            <person name="Crepeau M."/>
            <person name="Gugger P.F."/>
            <person name="Sherman R."/>
            <person name="Stevens K."/>
            <person name="Langley C.H."/>
            <person name="Pellegrini M."/>
            <person name="Salzberg S.L."/>
        </authorList>
    </citation>
    <scope>NUCLEOTIDE SEQUENCE [LARGE SCALE GENOMIC DNA]</scope>
    <source>
        <strain evidence="2 3">cv. SW786</strain>
    </source>
</reference>
<evidence type="ECO:0000256" key="1">
    <source>
        <dbReference type="SAM" id="SignalP"/>
    </source>
</evidence>
<dbReference type="AlphaFoldDB" id="A0A7N2LB90"/>
<keyword evidence="1" id="KW-0732">Signal</keyword>
<feature type="signal peptide" evidence="1">
    <location>
        <begin position="1"/>
        <end position="21"/>
    </location>
</feature>
<dbReference type="Gene3D" id="3.30.465.10">
    <property type="match status" value="1"/>
</dbReference>
<dbReference type="EMBL" id="LRBV02000004">
    <property type="status" value="NOT_ANNOTATED_CDS"/>
    <property type="molecule type" value="Genomic_DNA"/>
</dbReference>
<dbReference type="OMA" id="KLASKWQ"/>
<evidence type="ECO:0000313" key="2">
    <source>
        <dbReference type="EnsemblPlants" id="QL04p000050:mrna"/>
    </source>
</evidence>
<sequence length="124" mass="13983">MFLHGQHYLLLFLLSLRVHNSQTLTVGTLLRKYGLAANNVLDAYLIDANGKIMDREAMGEDLFWAIRGGGGASFGVILSWKIKLVRVSPTVTTFNIKKTLEHGATKLASKWQYISDKLHEDLFY</sequence>
<evidence type="ECO:0000313" key="3">
    <source>
        <dbReference type="Proteomes" id="UP000594261"/>
    </source>
</evidence>